<gene>
    <name evidence="1" type="ORF">M569_06793</name>
</gene>
<organism evidence="1 2">
    <name type="scientific">Genlisea aurea</name>
    <dbReference type="NCBI Taxonomy" id="192259"/>
    <lineage>
        <taxon>Eukaryota</taxon>
        <taxon>Viridiplantae</taxon>
        <taxon>Streptophyta</taxon>
        <taxon>Embryophyta</taxon>
        <taxon>Tracheophyta</taxon>
        <taxon>Spermatophyta</taxon>
        <taxon>Magnoliopsida</taxon>
        <taxon>eudicotyledons</taxon>
        <taxon>Gunneridae</taxon>
        <taxon>Pentapetalae</taxon>
        <taxon>asterids</taxon>
        <taxon>lamiids</taxon>
        <taxon>Lamiales</taxon>
        <taxon>Lentibulariaceae</taxon>
        <taxon>Genlisea</taxon>
    </lineage>
</organism>
<accession>S8CLF2</accession>
<comment type="caution">
    <text evidence="1">The sequence shown here is derived from an EMBL/GenBank/DDBJ whole genome shotgun (WGS) entry which is preliminary data.</text>
</comment>
<keyword evidence="2" id="KW-1185">Reference proteome</keyword>
<evidence type="ECO:0000313" key="1">
    <source>
        <dbReference type="EMBL" id="EPS67984.1"/>
    </source>
</evidence>
<protein>
    <submittedName>
        <fullName evidence="1">Uncharacterized protein</fullName>
    </submittedName>
</protein>
<sequence length="184" mass="20677">MTAARRPLAEIAEDEFASPREIVVQHRHERAESFRRDVGGGRGGETRGAANIFFHRTGRTPLLNGSKIDYIPNFILEIKSAISLTVEKIDSPNGMRRGKMGDVTGMVVVTSRSEEWMLPESPQQSFLYVNDLLIFAPCDWIVIETKKFLASKFDMKDMGEANCKKDSQLIDEEIWGGLESNGVR</sequence>
<name>S8CLF2_9LAMI</name>
<dbReference type="EMBL" id="AUSU01002833">
    <property type="protein sequence ID" value="EPS67984.1"/>
    <property type="molecule type" value="Genomic_DNA"/>
</dbReference>
<dbReference type="AlphaFoldDB" id="S8CLF2"/>
<proteinExistence type="predicted"/>
<dbReference type="Proteomes" id="UP000015453">
    <property type="component" value="Unassembled WGS sequence"/>
</dbReference>
<evidence type="ECO:0000313" key="2">
    <source>
        <dbReference type="Proteomes" id="UP000015453"/>
    </source>
</evidence>
<dbReference type="OrthoDB" id="1645289at2759"/>
<reference evidence="1 2" key="1">
    <citation type="journal article" date="2013" name="BMC Genomics">
        <title>The miniature genome of a carnivorous plant Genlisea aurea contains a low number of genes and short non-coding sequences.</title>
        <authorList>
            <person name="Leushkin E.V."/>
            <person name="Sutormin R.A."/>
            <person name="Nabieva E.R."/>
            <person name="Penin A.A."/>
            <person name="Kondrashov A.S."/>
            <person name="Logacheva M.D."/>
        </authorList>
    </citation>
    <scope>NUCLEOTIDE SEQUENCE [LARGE SCALE GENOMIC DNA]</scope>
</reference>